<evidence type="ECO:0000313" key="9">
    <source>
        <dbReference type="EMBL" id="KAJ5233306.1"/>
    </source>
</evidence>
<evidence type="ECO:0000256" key="4">
    <source>
        <dbReference type="ARBA" id="ARBA00023125"/>
    </source>
</evidence>
<dbReference type="PANTHER" id="PTHR47540:SF6">
    <property type="entry name" value="ZN(II)2CYS6 TRANSCRIPTION FACTOR (EUROFUNG)"/>
    <property type="match status" value="1"/>
</dbReference>
<proteinExistence type="predicted"/>
<feature type="domain" description="Zn(2)-C6 fungal-type" evidence="8">
    <location>
        <begin position="23"/>
        <end position="54"/>
    </location>
</feature>
<dbReference type="PROSITE" id="PS00463">
    <property type="entry name" value="ZN2_CY6_FUNGAL_1"/>
    <property type="match status" value="1"/>
</dbReference>
<protein>
    <recommendedName>
        <fullName evidence="8">Zn(2)-C6 fungal-type domain-containing protein</fullName>
    </recommendedName>
</protein>
<dbReference type="GO" id="GO:0006351">
    <property type="term" value="P:DNA-templated transcription"/>
    <property type="evidence" value="ECO:0007669"/>
    <property type="project" value="InterPro"/>
</dbReference>
<dbReference type="EMBL" id="JAPQKT010000004">
    <property type="protein sequence ID" value="KAJ5233306.1"/>
    <property type="molecule type" value="Genomic_DNA"/>
</dbReference>
<keyword evidence="4" id="KW-0238">DNA-binding</keyword>
<keyword evidence="6" id="KW-0539">Nucleus</keyword>
<comment type="caution">
    <text evidence="9">The sequence shown here is derived from an EMBL/GenBank/DDBJ whole genome shotgun (WGS) entry which is preliminary data.</text>
</comment>
<reference evidence="9" key="2">
    <citation type="journal article" date="2023" name="IMA Fungus">
        <title>Comparative genomic study of the Penicillium genus elucidates a diverse pangenome and 15 lateral gene transfer events.</title>
        <authorList>
            <person name="Petersen C."/>
            <person name="Sorensen T."/>
            <person name="Nielsen M.R."/>
            <person name="Sondergaard T.E."/>
            <person name="Sorensen J.L."/>
            <person name="Fitzpatrick D.A."/>
            <person name="Frisvad J.C."/>
            <person name="Nielsen K.L."/>
        </authorList>
    </citation>
    <scope>NUCLEOTIDE SEQUENCE</scope>
    <source>
        <strain evidence="9">IBT 23319</strain>
    </source>
</reference>
<dbReference type="PROSITE" id="PS50048">
    <property type="entry name" value="ZN2_CY6_FUNGAL_2"/>
    <property type="match status" value="1"/>
</dbReference>
<dbReference type="SMART" id="SM00066">
    <property type="entry name" value="GAL4"/>
    <property type="match status" value="1"/>
</dbReference>
<dbReference type="PANTHER" id="PTHR47540">
    <property type="entry name" value="THIAMINE REPRESSIBLE GENES REGULATORY PROTEIN THI5"/>
    <property type="match status" value="1"/>
</dbReference>
<evidence type="ECO:0000256" key="2">
    <source>
        <dbReference type="ARBA" id="ARBA00022723"/>
    </source>
</evidence>
<evidence type="ECO:0000313" key="10">
    <source>
        <dbReference type="Proteomes" id="UP001147733"/>
    </source>
</evidence>
<dbReference type="InterPro" id="IPR051711">
    <property type="entry name" value="Stress_Response_Reg"/>
</dbReference>
<feature type="compositionally biased region" description="Low complexity" evidence="7">
    <location>
        <begin position="87"/>
        <end position="100"/>
    </location>
</feature>
<feature type="region of interest" description="Disordered" evidence="7">
    <location>
        <begin position="618"/>
        <end position="639"/>
    </location>
</feature>
<dbReference type="AlphaFoldDB" id="A0A9W9P130"/>
<comment type="subcellular location">
    <subcellularLocation>
        <location evidence="1">Nucleus</location>
    </subcellularLocation>
</comment>
<dbReference type="GeneID" id="81383159"/>
<keyword evidence="10" id="KW-1185">Reference proteome</keyword>
<dbReference type="Proteomes" id="UP001147733">
    <property type="component" value="Unassembled WGS sequence"/>
</dbReference>
<evidence type="ECO:0000256" key="3">
    <source>
        <dbReference type="ARBA" id="ARBA00023015"/>
    </source>
</evidence>
<dbReference type="Pfam" id="PF04082">
    <property type="entry name" value="Fungal_trans"/>
    <property type="match status" value="1"/>
</dbReference>
<name>A0A9W9P130_PENCI</name>
<dbReference type="GO" id="GO:0045944">
    <property type="term" value="P:positive regulation of transcription by RNA polymerase II"/>
    <property type="evidence" value="ECO:0007669"/>
    <property type="project" value="TreeGrafter"/>
</dbReference>
<dbReference type="Gene3D" id="4.10.240.10">
    <property type="entry name" value="Zn(2)-C6 fungal-type DNA-binding domain"/>
    <property type="match status" value="1"/>
</dbReference>
<dbReference type="GO" id="GO:0043565">
    <property type="term" value="F:sequence-specific DNA binding"/>
    <property type="evidence" value="ECO:0007669"/>
    <property type="project" value="TreeGrafter"/>
</dbReference>
<keyword evidence="5" id="KW-0804">Transcription</keyword>
<evidence type="ECO:0000256" key="5">
    <source>
        <dbReference type="ARBA" id="ARBA00023163"/>
    </source>
</evidence>
<dbReference type="InterPro" id="IPR001138">
    <property type="entry name" value="Zn2Cys6_DnaBD"/>
</dbReference>
<sequence>MSTSSSRKPNSSIIKRKKKKSIACRRCHTHKIKCSGEQPCTKCQNAGCADECTYVNRDRQIKVHERWSLVNYLDQLAAENERLREQLSQSPAALSQSRLAPQDEHASDGDAAVQNPMIGERGWFQPYDPSAPPIHIGEAACTAFATRLRQVLTQSKAILHMPRTQYTPETTLYKIRDPALEWPGLPHARLLIQIVFHQVSRVYHLFLRKSTIQELEDVYRKGTFDDPILKTKFFALFALGEVYSARSNSSMECRVPGAAYYVNAMTMIPILPERPSMTVIESLLLLSLYSYFLNRRHSAFLLVGDAMRLGLTLGLNHDIPECNCPDPVERQHRIRLWWAIYVFDRMYGSKTGWPVQIADDDIYVEMPSEIADDPQEEQFSDTQFLIANIQLARITGQTIDKVYSRKRQPDSFLQREQKLLISLKQWSQALPPHLRLHRDGHVPKNVVSLHLQFNQCIMLATRPILLFALIQSRNVADRNSKQSTQLKNQTLKTLGDACIHAARNTHSLIVDEWANGSLPIYGYFYAHYLFSCALIMVISSQVNPENQSDFALFETAYEILRMMRDHGNLAATEFYDNLESVRQCLDDSAVPKIRNSSLVSHTTEHGNPDTVSLLAEQEHRPSEVSLTGNATLPDSTLPGGPGDEMIFLDQSMEDFLAQPDVDFESLDSSGMPVNMADAVYSWPNFSLWTA</sequence>
<dbReference type="GO" id="GO:0008270">
    <property type="term" value="F:zinc ion binding"/>
    <property type="evidence" value="ECO:0007669"/>
    <property type="project" value="InterPro"/>
</dbReference>
<feature type="region of interest" description="Disordered" evidence="7">
    <location>
        <begin position="87"/>
        <end position="112"/>
    </location>
</feature>
<dbReference type="RefSeq" id="XP_056500806.1">
    <property type="nucleotide sequence ID" value="XM_056643992.1"/>
</dbReference>
<evidence type="ECO:0000259" key="8">
    <source>
        <dbReference type="PROSITE" id="PS50048"/>
    </source>
</evidence>
<dbReference type="CDD" id="cd12148">
    <property type="entry name" value="fungal_TF_MHR"/>
    <property type="match status" value="1"/>
</dbReference>
<dbReference type="InterPro" id="IPR007219">
    <property type="entry name" value="XnlR_reg_dom"/>
</dbReference>
<dbReference type="SMART" id="SM00906">
    <property type="entry name" value="Fungal_trans"/>
    <property type="match status" value="1"/>
</dbReference>
<feature type="compositionally biased region" description="Polar residues" evidence="7">
    <location>
        <begin position="624"/>
        <end position="634"/>
    </location>
</feature>
<dbReference type="SUPFAM" id="SSF57701">
    <property type="entry name" value="Zn2/Cys6 DNA-binding domain"/>
    <property type="match status" value="1"/>
</dbReference>
<dbReference type="OrthoDB" id="3990906at2759"/>
<dbReference type="InterPro" id="IPR036864">
    <property type="entry name" value="Zn2-C6_fun-type_DNA-bd_sf"/>
</dbReference>
<dbReference type="CDD" id="cd00067">
    <property type="entry name" value="GAL4"/>
    <property type="match status" value="1"/>
</dbReference>
<dbReference type="GO" id="GO:0005634">
    <property type="term" value="C:nucleus"/>
    <property type="evidence" value="ECO:0007669"/>
    <property type="project" value="UniProtKB-SubCell"/>
</dbReference>
<keyword evidence="2" id="KW-0479">Metal-binding</keyword>
<dbReference type="GO" id="GO:0000981">
    <property type="term" value="F:DNA-binding transcription factor activity, RNA polymerase II-specific"/>
    <property type="evidence" value="ECO:0007669"/>
    <property type="project" value="InterPro"/>
</dbReference>
<keyword evidence="3" id="KW-0805">Transcription regulation</keyword>
<evidence type="ECO:0000256" key="6">
    <source>
        <dbReference type="ARBA" id="ARBA00023242"/>
    </source>
</evidence>
<reference evidence="9" key="1">
    <citation type="submission" date="2022-11" db="EMBL/GenBank/DDBJ databases">
        <authorList>
            <person name="Petersen C."/>
        </authorList>
    </citation>
    <scope>NUCLEOTIDE SEQUENCE</scope>
    <source>
        <strain evidence="9">IBT 23319</strain>
    </source>
</reference>
<evidence type="ECO:0000256" key="1">
    <source>
        <dbReference type="ARBA" id="ARBA00004123"/>
    </source>
</evidence>
<accession>A0A9W9P130</accession>
<evidence type="ECO:0000256" key="7">
    <source>
        <dbReference type="SAM" id="MobiDB-lite"/>
    </source>
</evidence>
<dbReference type="Pfam" id="PF00172">
    <property type="entry name" value="Zn_clus"/>
    <property type="match status" value="1"/>
</dbReference>
<gene>
    <name evidence="9" type="ORF">N7469_005072</name>
</gene>
<organism evidence="9 10">
    <name type="scientific">Penicillium citrinum</name>
    <dbReference type="NCBI Taxonomy" id="5077"/>
    <lineage>
        <taxon>Eukaryota</taxon>
        <taxon>Fungi</taxon>
        <taxon>Dikarya</taxon>
        <taxon>Ascomycota</taxon>
        <taxon>Pezizomycotina</taxon>
        <taxon>Eurotiomycetes</taxon>
        <taxon>Eurotiomycetidae</taxon>
        <taxon>Eurotiales</taxon>
        <taxon>Aspergillaceae</taxon>
        <taxon>Penicillium</taxon>
    </lineage>
</organism>